<proteinExistence type="predicted"/>
<evidence type="ECO:0000313" key="2">
    <source>
        <dbReference type="Proteomes" id="UP001324380"/>
    </source>
</evidence>
<dbReference type="EMBL" id="CP139558">
    <property type="protein sequence ID" value="WPU93702.1"/>
    <property type="molecule type" value="Genomic_DNA"/>
</dbReference>
<evidence type="ECO:0000313" key="1">
    <source>
        <dbReference type="EMBL" id="WPU93702.1"/>
    </source>
</evidence>
<accession>A0ABZ0TL93</accession>
<protein>
    <submittedName>
        <fullName evidence="1">Uncharacterized protein</fullName>
    </submittedName>
</protein>
<reference evidence="1 2" key="1">
    <citation type="submission" date="2023-11" db="EMBL/GenBank/DDBJ databases">
        <title>Analysis of the Genomes of Mucilaginibacter gossypii cycad 4 and M. sabulilitoris SNA2: microbes with the potential for plant growth promotion.</title>
        <authorList>
            <person name="Hirsch A.M."/>
            <person name="Humm E."/>
            <person name="Rubbi M."/>
            <person name="Del Vecchio G."/>
            <person name="Ha S.M."/>
            <person name="Pellegrini M."/>
            <person name="Gunsalus R.P."/>
        </authorList>
    </citation>
    <scope>NUCLEOTIDE SEQUENCE [LARGE SCALE GENOMIC DNA]</scope>
    <source>
        <strain evidence="1 2">SNA2</strain>
    </source>
</reference>
<organism evidence="1 2">
    <name type="scientific">Mucilaginibacter sabulilitoris</name>
    <dbReference type="NCBI Taxonomy" id="1173583"/>
    <lineage>
        <taxon>Bacteria</taxon>
        <taxon>Pseudomonadati</taxon>
        <taxon>Bacteroidota</taxon>
        <taxon>Sphingobacteriia</taxon>
        <taxon>Sphingobacteriales</taxon>
        <taxon>Sphingobacteriaceae</taxon>
        <taxon>Mucilaginibacter</taxon>
    </lineage>
</organism>
<gene>
    <name evidence="1" type="ORF">SNE25_30760</name>
</gene>
<name>A0ABZ0TL93_9SPHI</name>
<sequence>MTVQYKAQASARIGGAGSGSLNIGAKGPTKTILTGYMIVAMVRFQAIGEPVPGNHSPFTGCNSKLEIT</sequence>
<dbReference type="Proteomes" id="UP001324380">
    <property type="component" value="Chromosome"/>
</dbReference>
<dbReference type="RefSeq" id="WP_321562836.1">
    <property type="nucleotide sequence ID" value="NZ_CP139558.1"/>
</dbReference>
<keyword evidence="2" id="KW-1185">Reference proteome</keyword>